<gene>
    <name evidence="2" type="ORF">EZH22_24545</name>
</gene>
<dbReference type="InterPro" id="IPR001387">
    <property type="entry name" value="Cro/C1-type_HTH"/>
</dbReference>
<feature type="domain" description="HTH cro/C1-type" evidence="1">
    <location>
        <begin position="9"/>
        <end position="59"/>
    </location>
</feature>
<dbReference type="EMBL" id="CP063362">
    <property type="protein sequence ID" value="QRG06123.1"/>
    <property type="molecule type" value="Genomic_DNA"/>
</dbReference>
<sequence length="76" mass="8148">MKLGTHLTANGITHAEFAIRIRTSQAAVTRYVLGQRTPRPDVIARISEATAGEVTANDFMPDYAHQPAPEQTGSAA</sequence>
<dbReference type="SMART" id="SM00530">
    <property type="entry name" value="HTH_XRE"/>
    <property type="match status" value="1"/>
</dbReference>
<evidence type="ECO:0000313" key="2">
    <source>
        <dbReference type="EMBL" id="QRG06123.1"/>
    </source>
</evidence>
<protein>
    <submittedName>
        <fullName evidence="2">Helix-turn-helix transcriptional regulator</fullName>
    </submittedName>
</protein>
<dbReference type="Gene3D" id="1.10.260.40">
    <property type="entry name" value="lambda repressor-like DNA-binding domains"/>
    <property type="match status" value="1"/>
</dbReference>
<dbReference type="AlphaFoldDB" id="A0A974PMN6"/>
<dbReference type="KEGG" id="xdi:EZH22_24545"/>
<evidence type="ECO:0000259" key="1">
    <source>
        <dbReference type="PROSITE" id="PS50943"/>
    </source>
</evidence>
<dbReference type="RefSeq" id="WP_203193000.1">
    <property type="nucleotide sequence ID" value="NZ_CP063362.1"/>
</dbReference>
<accession>A0A974PMN6</accession>
<dbReference type="Proteomes" id="UP000596427">
    <property type="component" value="Chromosome"/>
</dbReference>
<organism evidence="2 3">
    <name type="scientific">Xanthobacter dioxanivorans</name>
    <dbReference type="NCBI Taxonomy" id="2528964"/>
    <lineage>
        <taxon>Bacteria</taxon>
        <taxon>Pseudomonadati</taxon>
        <taxon>Pseudomonadota</taxon>
        <taxon>Alphaproteobacteria</taxon>
        <taxon>Hyphomicrobiales</taxon>
        <taxon>Xanthobacteraceae</taxon>
        <taxon>Xanthobacter</taxon>
    </lineage>
</organism>
<dbReference type="InterPro" id="IPR010982">
    <property type="entry name" value="Lambda_DNA-bd_dom_sf"/>
</dbReference>
<name>A0A974PMN6_9HYPH</name>
<proteinExistence type="predicted"/>
<evidence type="ECO:0000313" key="3">
    <source>
        <dbReference type="Proteomes" id="UP000596427"/>
    </source>
</evidence>
<dbReference type="PROSITE" id="PS50943">
    <property type="entry name" value="HTH_CROC1"/>
    <property type="match status" value="1"/>
</dbReference>
<keyword evidence="3" id="KW-1185">Reference proteome</keyword>
<dbReference type="SUPFAM" id="SSF47413">
    <property type="entry name" value="lambda repressor-like DNA-binding domains"/>
    <property type="match status" value="1"/>
</dbReference>
<reference evidence="2 3" key="1">
    <citation type="submission" date="2020-10" db="EMBL/GenBank/DDBJ databases">
        <title>Degradation of 1,4-Dioxane by Xanthobacter sp. YN2, via a Novel Group-2 Soluble Di-Iron Monooxygenase.</title>
        <authorList>
            <person name="Ma F."/>
            <person name="Wang Y."/>
            <person name="Yang J."/>
            <person name="Guo H."/>
            <person name="Su D."/>
            <person name="Yu L."/>
        </authorList>
    </citation>
    <scope>NUCLEOTIDE SEQUENCE [LARGE SCALE GENOMIC DNA]</scope>
    <source>
        <strain evidence="2 3">YN2</strain>
    </source>
</reference>
<dbReference type="CDD" id="cd00093">
    <property type="entry name" value="HTH_XRE"/>
    <property type="match status" value="1"/>
</dbReference>
<dbReference type="Pfam" id="PF01381">
    <property type="entry name" value="HTH_3"/>
    <property type="match status" value="1"/>
</dbReference>
<dbReference type="GO" id="GO:0003677">
    <property type="term" value="F:DNA binding"/>
    <property type="evidence" value="ECO:0007669"/>
    <property type="project" value="InterPro"/>
</dbReference>